<evidence type="ECO:0000256" key="4">
    <source>
        <dbReference type="ARBA" id="ARBA00022898"/>
    </source>
</evidence>
<dbReference type="Gene3D" id="3.40.640.10">
    <property type="entry name" value="Type I PLP-dependent aspartate aminotransferase-like (Major domain)"/>
    <property type="match status" value="1"/>
</dbReference>
<keyword evidence="2 8" id="KW-0963">Cytoplasm</keyword>
<dbReference type="Pfam" id="PF03841">
    <property type="entry name" value="SelA"/>
    <property type="match status" value="1"/>
</dbReference>
<accession>A0ABN3CD79</accession>
<evidence type="ECO:0000256" key="1">
    <source>
        <dbReference type="ARBA" id="ARBA00001933"/>
    </source>
</evidence>
<dbReference type="GO" id="GO:0016740">
    <property type="term" value="F:transferase activity"/>
    <property type="evidence" value="ECO:0007669"/>
    <property type="project" value="UniProtKB-KW"/>
</dbReference>
<evidence type="ECO:0000256" key="6">
    <source>
        <dbReference type="ARBA" id="ARBA00023266"/>
    </source>
</evidence>
<evidence type="ECO:0000256" key="7">
    <source>
        <dbReference type="ARBA" id="ARBA00044507"/>
    </source>
</evidence>
<comment type="catalytic activity">
    <reaction evidence="8">
        <text>L-seryl-tRNA(Sec) + selenophosphate + H(+) = L-selenocysteinyl-tRNA(Sec) + phosphate</text>
        <dbReference type="Rhea" id="RHEA:22728"/>
        <dbReference type="Rhea" id="RHEA-COMP:9742"/>
        <dbReference type="Rhea" id="RHEA-COMP:9743"/>
        <dbReference type="ChEBI" id="CHEBI:15378"/>
        <dbReference type="ChEBI" id="CHEBI:16144"/>
        <dbReference type="ChEBI" id="CHEBI:43474"/>
        <dbReference type="ChEBI" id="CHEBI:78533"/>
        <dbReference type="ChEBI" id="CHEBI:78573"/>
        <dbReference type="EC" id="2.9.1.1"/>
    </reaction>
</comment>
<evidence type="ECO:0000259" key="9">
    <source>
        <dbReference type="Pfam" id="PF12390"/>
    </source>
</evidence>
<dbReference type="Pfam" id="PF12390">
    <property type="entry name" value="Se-cys_synth_N"/>
    <property type="match status" value="1"/>
</dbReference>
<dbReference type="InterPro" id="IPR018319">
    <property type="entry name" value="SelA-like"/>
</dbReference>
<protein>
    <recommendedName>
        <fullName evidence="8">L-seryl-tRNA(Sec) selenium transferase</fullName>
        <ecNumber evidence="8">2.9.1.1</ecNumber>
    </recommendedName>
    <alternativeName>
        <fullName evidence="8">Selenocysteine synthase</fullName>
        <shortName evidence="8">Sec synthase</shortName>
    </alternativeName>
    <alternativeName>
        <fullName evidence="8">Selenocysteinyl-tRNA(Sec) synthase</fullName>
    </alternativeName>
</protein>
<feature type="modified residue" description="N6-(pyridoxal phosphate)lysine" evidence="8">
    <location>
        <position position="281"/>
    </location>
</feature>
<feature type="domain" description="L-seryl-tRNA selenium transferase N-terminal" evidence="9">
    <location>
        <begin position="5"/>
        <end position="44"/>
    </location>
</feature>
<reference evidence="10 11" key="1">
    <citation type="journal article" date="2019" name="Int. J. Syst. Evol. Microbiol.">
        <title>The Global Catalogue of Microorganisms (GCM) 10K type strain sequencing project: providing services to taxonomists for standard genome sequencing and annotation.</title>
        <authorList>
            <consortium name="The Broad Institute Genomics Platform"/>
            <consortium name="The Broad Institute Genome Sequencing Center for Infectious Disease"/>
            <person name="Wu L."/>
            <person name="Ma J."/>
        </authorList>
    </citation>
    <scope>NUCLEOTIDE SEQUENCE [LARGE SCALE GENOMIC DNA]</scope>
    <source>
        <strain evidence="10 11">JCM 16114</strain>
    </source>
</reference>
<evidence type="ECO:0000256" key="8">
    <source>
        <dbReference type="HAMAP-Rule" id="MF_00423"/>
    </source>
</evidence>
<dbReference type="InterPro" id="IPR015421">
    <property type="entry name" value="PyrdxlP-dep_Trfase_major"/>
</dbReference>
<dbReference type="InterPro" id="IPR015424">
    <property type="entry name" value="PyrdxlP-dep_Trfase"/>
</dbReference>
<proteinExistence type="inferred from homology"/>
<gene>
    <name evidence="8 10" type="primary">selA</name>
    <name evidence="10" type="ORF">GCM10009850_026370</name>
</gene>
<dbReference type="EMBL" id="BAAAQX010000005">
    <property type="protein sequence ID" value="GAA2207179.1"/>
    <property type="molecule type" value="Genomic_DNA"/>
</dbReference>
<dbReference type="HAMAP" id="MF_00423">
    <property type="entry name" value="SelA"/>
    <property type="match status" value="1"/>
</dbReference>
<comment type="caution">
    <text evidence="10">The sequence shown here is derived from an EMBL/GenBank/DDBJ whole genome shotgun (WGS) entry which is preliminary data.</text>
</comment>
<dbReference type="Gene3D" id="3.90.1150.180">
    <property type="match status" value="1"/>
</dbReference>
<dbReference type="PANTHER" id="PTHR32328:SF0">
    <property type="entry name" value="L-SERYL-TRNA(SEC) SELENIUM TRANSFERASE"/>
    <property type="match status" value="1"/>
</dbReference>
<sequence>MTDPRRSIPRTDALLAHPRLAEARRRFGHAQVKALIVAAQEHARKGDLPPSDVLAAVLESLPGSAAGLRPVINATGVLLHTNLGRAPLSAAARQAVELAAGVTDVELDLGTGGRGRRGRTALAALAAAVPAAEAAHVVNNNAAALALAATALAAGGEIVISRGELIEIGDGFRLPDLLVSTGARLREVGMTNRTSLADYAGAIGPRTGMVLKVHPSNYRIEGFTADVPVARLAELCRERGVPLVGDAGSGLLTPEPLLPREPDVTTWLNEGADLVTTSGDKLLGGPQCGLLFGRAELVERLRRHPLARALRVDKITLAALEATVAGPPTPTWESLHAGQAALRARAESLAARLRDKGIDAEAVGSQSVVGGGGAPGVVLPSAAVALDGAIAAVLRRAEPPVLARVEGGRCLLDLRAVPAEDDDALLDAVLGVPPEE</sequence>
<dbReference type="EC" id="2.9.1.1" evidence="8"/>
<evidence type="ECO:0000256" key="5">
    <source>
        <dbReference type="ARBA" id="ARBA00022917"/>
    </source>
</evidence>
<evidence type="ECO:0000256" key="3">
    <source>
        <dbReference type="ARBA" id="ARBA00022679"/>
    </source>
</evidence>
<keyword evidence="5 8" id="KW-0648">Protein biosynthesis</keyword>
<dbReference type="Proteomes" id="UP001499843">
    <property type="component" value="Unassembled WGS sequence"/>
</dbReference>
<comment type="function">
    <text evidence="8">Converts seryl-tRNA(Sec) to selenocysteinyl-tRNA(Sec) required for selenoprotein biosynthesis.</text>
</comment>
<dbReference type="InterPro" id="IPR025862">
    <property type="entry name" value="SelA_trans_N_dom"/>
</dbReference>
<dbReference type="PANTHER" id="PTHR32328">
    <property type="entry name" value="L-SERYL-TRNA(SEC) SELENIUM TRANSFERASE"/>
    <property type="match status" value="1"/>
</dbReference>
<dbReference type="NCBIfam" id="TIGR00474">
    <property type="entry name" value="selA"/>
    <property type="match status" value="1"/>
</dbReference>
<organism evidence="10 11">
    <name type="scientific">Nonomuraea monospora</name>
    <dbReference type="NCBI Taxonomy" id="568818"/>
    <lineage>
        <taxon>Bacteria</taxon>
        <taxon>Bacillati</taxon>
        <taxon>Actinomycetota</taxon>
        <taxon>Actinomycetes</taxon>
        <taxon>Streptosporangiales</taxon>
        <taxon>Streptosporangiaceae</taxon>
        <taxon>Nonomuraea</taxon>
    </lineage>
</organism>
<name>A0ABN3CD79_9ACTN</name>
<keyword evidence="6 8" id="KW-0711">Selenium</keyword>
<evidence type="ECO:0000256" key="2">
    <source>
        <dbReference type="ARBA" id="ARBA00022490"/>
    </source>
</evidence>
<comment type="similarity">
    <text evidence="7 8">Belongs to the SelA family.</text>
</comment>
<keyword evidence="3 8" id="KW-0808">Transferase</keyword>
<keyword evidence="11" id="KW-1185">Reference proteome</keyword>
<dbReference type="InterPro" id="IPR004534">
    <property type="entry name" value="SelA_trans"/>
</dbReference>
<comment type="pathway">
    <text evidence="8">Aminoacyl-tRNA biosynthesis; selenocysteinyl-tRNA(Sec) biosynthesis; selenocysteinyl-tRNA(Sec) from L-seryl-tRNA(Sec) (bacterial route): step 1/1.</text>
</comment>
<dbReference type="RefSeq" id="WP_344474085.1">
    <property type="nucleotide sequence ID" value="NZ_BAAAQX010000005.1"/>
</dbReference>
<evidence type="ECO:0000313" key="10">
    <source>
        <dbReference type="EMBL" id="GAA2207179.1"/>
    </source>
</evidence>
<dbReference type="SUPFAM" id="SSF53383">
    <property type="entry name" value="PLP-dependent transferases"/>
    <property type="match status" value="1"/>
</dbReference>
<keyword evidence="4 8" id="KW-0663">Pyridoxal phosphate</keyword>
<comment type="cofactor">
    <cofactor evidence="1 8">
        <name>pyridoxal 5'-phosphate</name>
        <dbReference type="ChEBI" id="CHEBI:597326"/>
    </cofactor>
</comment>
<comment type="subcellular location">
    <subcellularLocation>
        <location evidence="8">Cytoplasm</location>
    </subcellularLocation>
</comment>
<evidence type="ECO:0000313" key="11">
    <source>
        <dbReference type="Proteomes" id="UP001499843"/>
    </source>
</evidence>